<dbReference type="EMBL" id="JAHQIW010005108">
    <property type="protein sequence ID" value="KAJ1364935.1"/>
    <property type="molecule type" value="Genomic_DNA"/>
</dbReference>
<protein>
    <submittedName>
        <fullName evidence="1">Uncharacterized protein</fullName>
    </submittedName>
</protein>
<sequence length="96" mass="11030">MSVRCFEGEVPDIDGRKCGLYQQTNVLTSRCKENRETFDELEGGDVLLRLNYSSDAAPTDYGPVSLNETIPEWMSNRDLDQAEEACQEFRQFKSRE</sequence>
<keyword evidence="2" id="KW-1185">Reference proteome</keyword>
<dbReference type="Proteomes" id="UP001196413">
    <property type="component" value="Unassembled WGS sequence"/>
</dbReference>
<gene>
    <name evidence="1" type="ORF">KIN20_025132</name>
</gene>
<name>A0AAD5MUP8_PARTN</name>
<evidence type="ECO:0000313" key="2">
    <source>
        <dbReference type="Proteomes" id="UP001196413"/>
    </source>
</evidence>
<dbReference type="AlphaFoldDB" id="A0AAD5MUP8"/>
<proteinExistence type="predicted"/>
<reference evidence="1" key="1">
    <citation type="submission" date="2021-06" db="EMBL/GenBank/DDBJ databases">
        <title>Parelaphostrongylus tenuis whole genome reference sequence.</title>
        <authorList>
            <person name="Garwood T.J."/>
            <person name="Larsen P.A."/>
            <person name="Fountain-Jones N.M."/>
            <person name="Garbe J.R."/>
            <person name="Macchietto M.G."/>
            <person name="Kania S.A."/>
            <person name="Gerhold R.W."/>
            <person name="Richards J.E."/>
            <person name="Wolf T.M."/>
        </authorList>
    </citation>
    <scope>NUCLEOTIDE SEQUENCE</scope>
    <source>
        <strain evidence="1">MNPRO001-30</strain>
        <tissue evidence="1">Meninges</tissue>
    </source>
</reference>
<accession>A0AAD5MUP8</accession>
<comment type="caution">
    <text evidence="1">The sequence shown here is derived from an EMBL/GenBank/DDBJ whole genome shotgun (WGS) entry which is preliminary data.</text>
</comment>
<organism evidence="1 2">
    <name type="scientific">Parelaphostrongylus tenuis</name>
    <name type="common">Meningeal worm</name>
    <dbReference type="NCBI Taxonomy" id="148309"/>
    <lineage>
        <taxon>Eukaryota</taxon>
        <taxon>Metazoa</taxon>
        <taxon>Ecdysozoa</taxon>
        <taxon>Nematoda</taxon>
        <taxon>Chromadorea</taxon>
        <taxon>Rhabditida</taxon>
        <taxon>Rhabditina</taxon>
        <taxon>Rhabditomorpha</taxon>
        <taxon>Strongyloidea</taxon>
        <taxon>Metastrongylidae</taxon>
        <taxon>Parelaphostrongylus</taxon>
    </lineage>
</organism>
<evidence type="ECO:0000313" key="1">
    <source>
        <dbReference type="EMBL" id="KAJ1364935.1"/>
    </source>
</evidence>